<name>A0A9Q3KXR9_9BASI</name>
<reference evidence="2" key="1">
    <citation type="submission" date="2021-03" db="EMBL/GenBank/DDBJ databases">
        <title>Draft genome sequence of rust myrtle Austropuccinia psidii MF-1, a brazilian biotype.</title>
        <authorList>
            <person name="Quecine M.C."/>
            <person name="Pachon D.M.R."/>
            <person name="Bonatelli M.L."/>
            <person name="Correr F.H."/>
            <person name="Franceschini L.M."/>
            <person name="Leite T.F."/>
            <person name="Margarido G.R.A."/>
            <person name="Almeida C.A."/>
            <person name="Ferrarezi J.A."/>
            <person name="Labate C.A."/>
        </authorList>
    </citation>
    <scope>NUCLEOTIDE SEQUENCE</scope>
    <source>
        <strain evidence="2">MF-1</strain>
    </source>
</reference>
<feature type="region of interest" description="Disordered" evidence="1">
    <location>
        <begin position="1"/>
        <end position="24"/>
    </location>
</feature>
<dbReference type="Proteomes" id="UP000765509">
    <property type="component" value="Unassembled WGS sequence"/>
</dbReference>
<evidence type="ECO:0000256" key="1">
    <source>
        <dbReference type="SAM" id="MobiDB-lite"/>
    </source>
</evidence>
<dbReference type="AlphaFoldDB" id="A0A9Q3KXR9"/>
<feature type="region of interest" description="Disordered" evidence="1">
    <location>
        <begin position="57"/>
        <end position="123"/>
    </location>
</feature>
<protein>
    <submittedName>
        <fullName evidence="2">Uncharacterized protein</fullName>
    </submittedName>
</protein>
<evidence type="ECO:0000313" key="2">
    <source>
        <dbReference type="EMBL" id="MBW0589019.1"/>
    </source>
</evidence>
<organism evidence="2 3">
    <name type="scientific">Austropuccinia psidii MF-1</name>
    <dbReference type="NCBI Taxonomy" id="1389203"/>
    <lineage>
        <taxon>Eukaryota</taxon>
        <taxon>Fungi</taxon>
        <taxon>Dikarya</taxon>
        <taxon>Basidiomycota</taxon>
        <taxon>Pucciniomycotina</taxon>
        <taxon>Pucciniomycetes</taxon>
        <taxon>Pucciniales</taxon>
        <taxon>Sphaerophragmiaceae</taxon>
        <taxon>Austropuccinia</taxon>
    </lineage>
</organism>
<keyword evidence="3" id="KW-1185">Reference proteome</keyword>
<feature type="compositionally biased region" description="Polar residues" evidence="1">
    <location>
        <begin position="63"/>
        <end position="85"/>
    </location>
</feature>
<gene>
    <name evidence="2" type="ORF">O181_128734</name>
</gene>
<sequence>MPKHLAGGHELLLTHQGLSGSREDHRTIRRMEPHVLQRQGQKDKELVVEPKFFIHRPEEGIGNDSSFGERSPSGVYQLQTSSRNVQRQAQRTSEEEERSQRPSRQGRRQSQLAQTLPKGVQDPQIGAFSCGQCAQHGQNSHGIHSQATGKDEKNLSTQIDHVQRLINVEIGELDSKLTKITLAINDLKKHDNKYTE</sequence>
<evidence type="ECO:0000313" key="3">
    <source>
        <dbReference type="Proteomes" id="UP000765509"/>
    </source>
</evidence>
<comment type="caution">
    <text evidence="2">The sequence shown here is derived from an EMBL/GenBank/DDBJ whole genome shotgun (WGS) entry which is preliminary data.</text>
</comment>
<accession>A0A9Q3KXR9</accession>
<proteinExistence type="predicted"/>
<dbReference type="EMBL" id="AVOT02132638">
    <property type="protein sequence ID" value="MBW0589019.1"/>
    <property type="molecule type" value="Genomic_DNA"/>
</dbReference>
<feature type="non-terminal residue" evidence="2">
    <location>
        <position position="196"/>
    </location>
</feature>